<keyword evidence="2" id="KW-1185">Reference proteome</keyword>
<dbReference type="EMBL" id="CP133613">
    <property type="protein sequence ID" value="WMV16269.1"/>
    <property type="molecule type" value="Genomic_DNA"/>
</dbReference>
<evidence type="ECO:0000313" key="1">
    <source>
        <dbReference type="EMBL" id="WMV16269.1"/>
    </source>
</evidence>
<evidence type="ECO:0000313" key="2">
    <source>
        <dbReference type="Proteomes" id="UP001234989"/>
    </source>
</evidence>
<protein>
    <submittedName>
        <fullName evidence="1">Uncharacterized protein</fullName>
    </submittedName>
</protein>
<accession>A0AAF0TF14</accession>
<name>A0AAF0TF14_SOLVR</name>
<gene>
    <name evidence="1" type="ORF">MTR67_009654</name>
</gene>
<reference evidence="1" key="1">
    <citation type="submission" date="2023-08" db="EMBL/GenBank/DDBJ databases">
        <title>A de novo genome assembly of Solanum verrucosum Schlechtendal, a Mexican diploid species geographically isolated from the other diploid A-genome species in potato relatives.</title>
        <authorList>
            <person name="Hosaka K."/>
        </authorList>
    </citation>
    <scope>NUCLEOTIDE SEQUENCE</scope>
    <source>
        <tissue evidence="1">Young leaves</tissue>
    </source>
</reference>
<proteinExistence type="predicted"/>
<sequence>MKTVKDLDVGAENSGVQDQNLVRQYSGQRLSKAMLDDYSSGNQMLSLIPQTGESLWQSCNSIDRVGVEEQPVVHLNQQKQQIQGYTICTKN</sequence>
<dbReference type="Proteomes" id="UP001234989">
    <property type="component" value="Chromosome 2"/>
</dbReference>
<organism evidence="1 2">
    <name type="scientific">Solanum verrucosum</name>
    <dbReference type="NCBI Taxonomy" id="315347"/>
    <lineage>
        <taxon>Eukaryota</taxon>
        <taxon>Viridiplantae</taxon>
        <taxon>Streptophyta</taxon>
        <taxon>Embryophyta</taxon>
        <taxon>Tracheophyta</taxon>
        <taxon>Spermatophyta</taxon>
        <taxon>Magnoliopsida</taxon>
        <taxon>eudicotyledons</taxon>
        <taxon>Gunneridae</taxon>
        <taxon>Pentapetalae</taxon>
        <taxon>asterids</taxon>
        <taxon>lamiids</taxon>
        <taxon>Solanales</taxon>
        <taxon>Solanaceae</taxon>
        <taxon>Solanoideae</taxon>
        <taxon>Solaneae</taxon>
        <taxon>Solanum</taxon>
    </lineage>
</organism>
<dbReference type="AlphaFoldDB" id="A0AAF0TF14"/>